<dbReference type="AlphaFoldDB" id="A0AAV1RWZ3"/>
<gene>
    <name evidence="1" type="ORF">DCAF_LOCUS15442</name>
</gene>
<keyword evidence="2" id="KW-1185">Reference proteome</keyword>
<organism evidence="1 2">
    <name type="scientific">Dovyalis caffra</name>
    <dbReference type="NCBI Taxonomy" id="77055"/>
    <lineage>
        <taxon>Eukaryota</taxon>
        <taxon>Viridiplantae</taxon>
        <taxon>Streptophyta</taxon>
        <taxon>Embryophyta</taxon>
        <taxon>Tracheophyta</taxon>
        <taxon>Spermatophyta</taxon>
        <taxon>Magnoliopsida</taxon>
        <taxon>eudicotyledons</taxon>
        <taxon>Gunneridae</taxon>
        <taxon>Pentapetalae</taxon>
        <taxon>rosids</taxon>
        <taxon>fabids</taxon>
        <taxon>Malpighiales</taxon>
        <taxon>Salicaceae</taxon>
        <taxon>Flacourtieae</taxon>
        <taxon>Dovyalis</taxon>
    </lineage>
</organism>
<evidence type="ECO:0000313" key="1">
    <source>
        <dbReference type="EMBL" id="CAK7340360.1"/>
    </source>
</evidence>
<comment type="caution">
    <text evidence="1">The sequence shown here is derived from an EMBL/GenBank/DDBJ whole genome shotgun (WGS) entry which is preliminary data.</text>
</comment>
<protein>
    <recommendedName>
        <fullName evidence="3">F-box associated domain-containing protein</fullName>
    </recommendedName>
</protein>
<reference evidence="1 2" key="1">
    <citation type="submission" date="2024-01" db="EMBL/GenBank/DDBJ databases">
        <authorList>
            <person name="Waweru B."/>
        </authorList>
    </citation>
    <scope>NUCLEOTIDE SEQUENCE [LARGE SCALE GENOMIC DNA]</scope>
</reference>
<name>A0AAV1RWZ3_9ROSI</name>
<dbReference type="EMBL" id="CAWUPB010001159">
    <property type="protein sequence ID" value="CAK7340360.1"/>
    <property type="molecule type" value="Genomic_DNA"/>
</dbReference>
<proteinExistence type="predicted"/>
<accession>A0AAV1RWZ3</accession>
<sequence length="158" mass="17504">MESGGEQNHVEIYSLSTDSWRALGGVFINNLFASCFNADTNGMCSWWANNQVTGCSAVSFDMSTEVFFDTPVPDAFSDVFSDFSAIGVELLWLCDSTVMTPLGFWKNGGLFMETCEGQLVFYHPVTPELKNLQVDGAPKSLAVATYKEIQVMRRNKLI</sequence>
<evidence type="ECO:0000313" key="2">
    <source>
        <dbReference type="Proteomes" id="UP001314170"/>
    </source>
</evidence>
<dbReference type="Proteomes" id="UP001314170">
    <property type="component" value="Unassembled WGS sequence"/>
</dbReference>
<evidence type="ECO:0008006" key="3">
    <source>
        <dbReference type="Google" id="ProtNLM"/>
    </source>
</evidence>